<dbReference type="AlphaFoldDB" id="A0A6H5GGM2"/>
<name>A0A6H5GGM2_9HEMI</name>
<organism evidence="1 2">
    <name type="scientific">Nesidiocoris tenuis</name>
    <dbReference type="NCBI Taxonomy" id="355587"/>
    <lineage>
        <taxon>Eukaryota</taxon>
        <taxon>Metazoa</taxon>
        <taxon>Ecdysozoa</taxon>
        <taxon>Arthropoda</taxon>
        <taxon>Hexapoda</taxon>
        <taxon>Insecta</taxon>
        <taxon>Pterygota</taxon>
        <taxon>Neoptera</taxon>
        <taxon>Paraneoptera</taxon>
        <taxon>Hemiptera</taxon>
        <taxon>Heteroptera</taxon>
        <taxon>Panheteroptera</taxon>
        <taxon>Cimicomorpha</taxon>
        <taxon>Miridae</taxon>
        <taxon>Dicyphina</taxon>
        <taxon>Nesidiocoris</taxon>
    </lineage>
</organism>
<reference evidence="1 2" key="1">
    <citation type="submission" date="2020-02" db="EMBL/GenBank/DDBJ databases">
        <authorList>
            <person name="Ferguson B K."/>
        </authorList>
    </citation>
    <scope>NUCLEOTIDE SEQUENCE [LARGE SCALE GENOMIC DNA]</scope>
</reference>
<dbReference type="Proteomes" id="UP000479000">
    <property type="component" value="Unassembled WGS sequence"/>
</dbReference>
<gene>
    <name evidence="1" type="ORF">NTEN_LOCUS8424</name>
</gene>
<accession>A0A6H5GGM2</accession>
<protein>
    <submittedName>
        <fullName evidence="1">Uncharacterized protein</fullName>
    </submittedName>
</protein>
<sequence length="50" mass="5395">MPITFLCTAEPVGGSAPCKIDLNNSQETFFGRNNLCKIDDPAIPERQGGK</sequence>
<dbReference type="EMBL" id="CADCXU010012762">
    <property type="protein sequence ID" value="CAB0002637.1"/>
    <property type="molecule type" value="Genomic_DNA"/>
</dbReference>
<keyword evidence="2" id="KW-1185">Reference proteome</keyword>
<evidence type="ECO:0000313" key="2">
    <source>
        <dbReference type="Proteomes" id="UP000479000"/>
    </source>
</evidence>
<proteinExistence type="predicted"/>
<feature type="non-terminal residue" evidence="1">
    <location>
        <position position="50"/>
    </location>
</feature>
<evidence type="ECO:0000313" key="1">
    <source>
        <dbReference type="EMBL" id="CAB0002637.1"/>
    </source>
</evidence>